<reference evidence="1" key="1">
    <citation type="submission" date="2018-07" db="EMBL/GenBank/DDBJ databases">
        <authorList>
            <person name="Quirk P.G."/>
            <person name="Krulwich T.A."/>
        </authorList>
    </citation>
    <scope>NUCLEOTIDE SEQUENCE</scope>
</reference>
<protein>
    <submittedName>
        <fullName evidence="1">CSON003586 protein</fullName>
    </submittedName>
</protein>
<gene>
    <name evidence="1" type="primary">CSON003586</name>
</gene>
<dbReference type="AlphaFoldDB" id="A0A336MQH7"/>
<dbReference type="VEuPathDB" id="VectorBase:CSON003586"/>
<organism evidence="1">
    <name type="scientific">Culicoides sonorensis</name>
    <name type="common">Biting midge</name>
    <dbReference type="NCBI Taxonomy" id="179676"/>
    <lineage>
        <taxon>Eukaryota</taxon>
        <taxon>Metazoa</taxon>
        <taxon>Ecdysozoa</taxon>
        <taxon>Arthropoda</taxon>
        <taxon>Hexapoda</taxon>
        <taxon>Insecta</taxon>
        <taxon>Pterygota</taxon>
        <taxon>Neoptera</taxon>
        <taxon>Endopterygota</taxon>
        <taxon>Diptera</taxon>
        <taxon>Nematocera</taxon>
        <taxon>Chironomoidea</taxon>
        <taxon>Ceratopogonidae</taxon>
        <taxon>Ceratopogoninae</taxon>
        <taxon>Culicoides</taxon>
        <taxon>Monoculicoides</taxon>
    </lineage>
</organism>
<proteinExistence type="predicted"/>
<accession>A0A336MQH7</accession>
<name>A0A336MQH7_CULSO</name>
<sequence>MKIPEMKINPAPVSLVDAGYITSSCSLVSCIIPFEAPSITTKPKRGAKTSKKGDTRASREVRKMKNFNNNHDFVESLPNCAFRCHLNSAKDERHRISYP</sequence>
<evidence type="ECO:0000313" key="1">
    <source>
        <dbReference type="EMBL" id="SSX31379.1"/>
    </source>
</evidence>
<dbReference type="PROSITE" id="PS51257">
    <property type="entry name" value="PROKAR_LIPOPROTEIN"/>
    <property type="match status" value="1"/>
</dbReference>
<dbReference type="EMBL" id="UFQT01001674">
    <property type="protein sequence ID" value="SSX31379.1"/>
    <property type="molecule type" value="Genomic_DNA"/>
</dbReference>